<dbReference type="AlphaFoldDB" id="A0A9E6SXS6"/>
<sequence length="210" mass="23024">MQTQQVDLAKTMDMANKAGPLPKQDAIKTENLSIPSFMQKKGFGGVAPLVASVKDQLTNQMKKERTLMVAVTLSMPNEMLIDYAKQAKEAGAVLVLRGLPTGDTLPLTEARIAKLNRGVNATWNIDPTLFRKFKIDKVPSTILVDDYAARKMELSCAPDVSYLRVDGEVSIRQALAIMSHDKSDLGHVAQKRLDQIETQIETQSEAGGAR</sequence>
<evidence type="ECO:0000313" key="1">
    <source>
        <dbReference type="EMBL" id="QWY77797.1"/>
    </source>
</evidence>
<reference evidence="1" key="1">
    <citation type="submission" date="2021-02" db="EMBL/GenBank/DDBJ databases">
        <title>Comparative genomics of Ferrovum myxofaciens strains, predominant extremophile bacteria forming large biofilm stalactites in acid mine ecosystems.</title>
        <authorList>
            <person name="Burkartova K."/>
            <person name="Ridl J."/>
            <person name="Pajer P."/>
            <person name="Falteisek L."/>
        </authorList>
    </citation>
    <scope>NUCLEOTIDE SEQUENCE</scope>
    <source>
        <strain evidence="1">MI1III</strain>
    </source>
</reference>
<proteinExistence type="predicted"/>
<accession>A0A9E6SXS6</accession>
<evidence type="ECO:0000313" key="2">
    <source>
        <dbReference type="Proteomes" id="UP000683551"/>
    </source>
</evidence>
<dbReference type="EMBL" id="CP071137">
    <property type="protein sequence ID" value="QWY77797.1"/>
    <property type="molecule type" value="Genomic_DNA"/>
</dbReference>
<protein>
    <submittedName>
        <fullName evidence="1">Type-F conjugative transfer system pilin assembly protein TrbC</fullName>
    </submittedName>
</protein>
<dbReference type="Pfam" id="PF09673">
    <property type="entry name" value="TrbC_Ftype"/>
    <property type="match status" value="1"/>
</dbReference>
<dbReference type="InterPro" id="IPR014113">
    <property type="entry name" value="T4SS_TrbC_subgr"/>
</dbReference>
<dbReference type="Proteomes" id="UP000683551">
    <property type="component" value="Chromosome"/>
</dbReference>
<dbReference type="InterPro" id="IPR019106">
    <property type="entry name" value="T4SS_TrbC"/>
</dbReference>
<name>A0A9E6SXS6_9PROT</name>
<organism evidence="1 2">
    <name type="scientific">Ferrovum myxofaciens</name>
    <dbReference type="NCBI Taxonomy" id="416213"/>
    <lineage>
        <taxon>Bacteria</taxon>
        <taxon>Pseudomonadati</taxon>
        <taxon>Pseudomonadota</taxon>
        <taxon>Betaproteobacteria</taxon>
        <taxon>Ferrovales</taxon>
        <taxon>Ferrovaceae</taxon>
        <taxon>Ferrovum</taxon>
    </lineage>
</organism>
<dbReference type="RefSeq" id="WP_273145260.1">
    <property type="nucleotide sequence ID" value="NZ_CP070327.1"/>
</dbReference>
<dbReference type="NCBIfam" id="TIGR02742">
    <property type="entry name" value="TrbC_Ftype"/>
    <property type="match status" value="1"/>
</dbReference>
<gene>
    <name evidence="1" type="primary">trbC</name>
    <name evidence="1" type="ORF">JZL65_01535</name>
</gene>